<name>I1XFY7_METNJ</name>
<reference evidence="14 15" key="1">
    <citation type="journal article" date="2012" name="J. Bacteriol.">
        <title>Complete genome sequences of Methylophaga sp. strain JAM1 and Methylophaga sp. strain JAM7.</title>
        <authorList>
            <person name="Villeneuve C."/>
            <person name="Martineau C."/>
            <person name="Mauffrey F."/>
            <person name="Villemur R."/>
        </authorList>
    </citation>
    <scope>NUCLEOTIDE SEQUENCE [LARGE SCALE GENOMIC DNA]</scope>
    <source>
        <strain evidence="14 15">JAM1</strain>
    </source>
</reference>
<comment type="pathway">
    <text evidence="1 12">Cofactor biosynthesis; pyridoxine 5'-phosphate biosynthesis; pyridoxine 5'-phosphate from D-erythrose 4-phosphate: step 3/5.</text>
</comment>
<dbReference type="FunFam" id="3.40.640.10:FF:000010">
    <property type="entry name" value="Phosphoserine aminotransferase"/>
    <property type="match status" value="1"/>
</dbReference>
<comment type="caution">
    <text evidence="12">Lacks conserved residue(s) required for the propagation of feature annotation.</text>
</comment>
<keyword evidence="7 12" id="KW-0663">Pyridoxal phosphate</keyword>
<dbReference type="KEGG" id="mej:Q7A_455"/>
<evidence type="ECO:0000313" key="15">
    <source>
        <dbReference type="Proteomes" id="UP000009144"/>
    </source>
</evidence>
<dbReference type="UniPathway" id="UPA00135">
    <property type="reaction ID" value="UER00197"/>
</dbReference>
<dbReference type="InterPro" id="IPR022278">
    <property type="entry name" value="Pser_aminoTfrase"/>
</dbReference>
<dbReference type="PIRSF" id="PIRSF000525">
    <property type="entry name" value="SerC"/>
    <property type="match status" value="1"/>
</dbReference>
<dbReference type="GO" id="GO:0006564">
    <property type="term" value="P:L-serine biosynthetic process"/>
    <property type="evidence" value="ECO:0007669"/>
    <property type="project" value="UniProtKB-UniRule"/>
</dbReference>
<comment type="subunit">
    <text evidence="12">Homodimer.</text>
</comment>
<dbReference type="InterPro" id="IPR015421">
    <property type="entry name" value="PyrdxlP-dep_Trfase_major"/>
</dbReference>
<dbReference type="SUPFAM" id="SSF53383">
    <property type="entry name" value="PLP-dependent transferases"/>
    <property type="match status" value="1"/>
</dbReference>
<evidence type="ECO:0000256" key="11">
    <source>
        <dbReference type="ARBA" id="ARBA00049007"/>
    </source>
</evidence>
<dbReference type="GO" id="GO:0005737">
    <property type="term" value="C:cytoplasm"/>
    <property type="evidence" value="ECO:0007669"/>
    <property type="project" value="UniProtKB-SubCell"/>
</dbReference>
<keyword evidence="4 12" id="KW-0032">Aminotransferase</keyword>
<keyword evidence="15" id="KW-1185">Reference proteome</keyword>
<dbReference type="RefSeq" id="WP_014705681.1">
    <property type="nucleotide sequence ID" value="NC_017857.3"/>
</dbReference>
<dbReference type="AlphaFoldDB" id="I1XFY7"/>
<dbReference type="NCBIfam" id="NF003764">
    <property type="entry name" value="PRK05355.1"/>
    <property type="match status" value="1"/>
</dbReference>
<comment type="catalytic activity">
    <reaction evidence="11 12 13">
        <text>O-phospho-L-serine + 2-oxoglutarate = 3-phosphooxypyruvate + L-glutamate</text>
        <dbReference type="Rhea" id="RHEA:14329"/>
        <dbReference type="ChEBI" id="CHEBI:16810"/>
        <dbReference type="ChEBI" id="CHEBI:18110"/>
        <dbReference type="ChEBI" id="CHEBI:29985"/>
        <dbReference type="ChEBI" id="CHEBI:57524"/>
        <dbReference type="EC" id="2.6.1.52"/>
    </reaction>
</comment>
<proteinExistence type="inferred from homology"/>
<evidence type="ECO:0000256" key="9">
    <source>
        <dbReference type="ARBA" id="ARBA00023299"/>
    </source>
</evidence>
<dbReference type="InterPro" id="IPR000192">
    <property type="entry name" value="Aminotrans_V_dom"/>
</dbReference>
<dbReference type="PANTHER" id="PTHR43247:SF1">
    <property type="entry name" value="PHOSPHOSERINE AMINOTRANSFERASE"/>
    <property type="match status" value="1"/>
</dbReference>
<keyword evidence="9 12" id="KW-0718">Serine biosynthesis</keyword>
<evidence type="ECO:0000313" key="14">
    <source>
        <dbReference type="EMBL" id="AFI83306.1"/>
    </source>
</evidence>
<dbReference type="PANTHER" id="PTHR43247">
    <property type="entry name" value="PHOSPHOSERINE AMINOTRANSFERASE"/>
    <property type="match status" value="1"/>
</dbReference>
<protein>
    <recommendedName>
        <fullName evidence="12">Phosphoserine aminotransferase</fullName>
        <ecNumber evidence="12">2.6.1.52</ecNumber>
    </recommendedName>
    <alternativeName>
        <fullName evidence="12">Phosphohydroxythreonine aminotransferase</fullName>
        <shortName evidence="12">PSAT</shortName>
    </alternativeName>
</protein>
<keyword evidence="12" id="KW-0963">Cytoplasm</keyword>
<evidence type="ECO:0000256" key="1">
    <source>
        <dbReference type="ARBA" id="ARBA00004915"/>
    </source>
</evidence>
<comment type="function">
    <text evidence="12">Catalyzes the reversible conversion of 3-phosphohydroxypyruvate to phosphoserine and of 3-hydroxy-2-oxo-4-phosphonooxybutanoate to phosphohydroxythreonine.</text>
</comment>
<evidence type="ECO:0000256" key="7">
    <source>
        <dbReference type="ARBA" id="ARBA00022898"/>
    </source>
</evidence>
<feature type="binding site" evidence="12">
    <location>
        <position position="168"/>
    </location>
    <ligand>
        <name>pyridoxal 5'-phosphate</name>
        <dbReference type="ChEBI" id="CHEBI:597326"/>
    </ligand>
</feature>
<dbReference type="EC" id="2.6.1.52" evidence="12"/>
<evidence type="ECO:0000256" key="10">
    <source>
        <dbReference type="ARBA" id="ARBA00047630"/>
    </source>
</evidence>
<feature type="binding site" evidence="12">
    <location>
        <position position="191"/>
    </location>
    <ligand>
        <name>pyridoxal 5'-phosphate</name>
        <dbReference type="ChEBI" id="CHEBI:597326"/>
    </ligand>
</feature>
<feature type="binding site" evidence="12">
    <location>
        <begin position="233"/>
        <end position="234"/>
    </location>
    <ligand>
        <name>pyridoxal 5'-phosphate</name>
        <dbReference type="ChEBI" id="CHEBI:597326"/>
    </ligand>
</feature>
<comment type="catalytic activity">
    <reaction evidence="10 12">
        <text>4-(phosphooxy)-L-threonine + 2-oxoglutarate = (R)-3-hydroxy-2-oxo-4-phosphooxybutanoate + L-glutamate</text>
        <dbReference type="Rhea" id="RHEA:16573"/>
        <dbReference type="ChEBI" id="CHEBI:16810"/>
        <dbReference type="ChEBI" id="CHEBI:29985"/>
        <dbReference type="ChEBI" id="CHEBI:58452"/>
        <dbReference type="ChEBI" id="CHEBI:58538"/>
        <dbReference type="EC" id="2.6.1.52"/>
    </reaction>
</comment>
<dbReference type="InterPro" id="IPR015422">
    <property type="entry name" value="PyrdxlP-dep_Trfase_small"/>
</dbReference>
<dbReference type="NCBIfam" id="TIGR01364">
    <property type="entry name" value="serC_1"/>
    <property type="match status" value="1"/>
</dbReference>
<dbReference type="Pfam" id="PF00266">
    <property type="entry name" value="Aminotran_5"/>
    <property type="match status" value="1"/>
</dbReference>
<feature type="binding site" evidence="12">
    <location>
        <position position="149"/>
    </location>
    <ligand>
        <name>pyridoxal 5'-phosphate</name>
        <dbReference type="ChEBI" id="CHEBI:597326"/>
    </ligand>
</feature>
<dbReference type="STRING" id="754476.Q7A_455"/>
<keyword evidence="6 12" id="KW-0808">Transferase</keyword>
<evidence type="ECO:0000256" key="6">
    <source>
        <dbReference type="ARBA" id="ARBA00022679"/>
    </source>
</evidence>
<dbReference type="EMBL" id="CP003390">
    <property type="protein sequence ID" value="AFI83306.1"/>
    <property type="molecule type" value="Genomic_DNA"/>
</dbReference>
<evidence type="ECO:0000256" key="5">
    <source>
        <dbReference type="ARBA" id="ARBA00022605"/>
    </source>
</evidence>
<evidence type="ECO:0000256" key="4">
    <source>
        <dbReference type="ARBA" id="ARBA00022576"/>
    </source>
</evidence>
<dbReference type="PROSITE" id="PS00595">
    <property type="entry name" value="AA_TRANSFER_CLASS_5"/>
    <property type="match status" value="1"/>
</dbReference>
<comment type="pathway">
    <text evidence="2 12 13">Amino-acid biosynthesis; L-serine biosynthesis; L-serine from 3-phospho-D-glycerate: step 2/3.</text>
</comment>
<dbReference type="Gene3D" id="3.90.1150.10">
    <property type="entry name" value="Aspartate Aminotransferase, domain 1"/>
    <property type="match status" value="1"/>
</dbReference>
<evidence type="ECO:0000256" key="12">
    <source>
        <dbReference type="HAMAP-Rule" id="MF_00160"/>
    </source>
</evidence>
<keyword evidence="5 12" id="KW-0028">Amino-acid biosynthesis</keyword>
<feature type="binding site" evidence="12">
    <location>
        <position position="99"/>
    </location>
    <ligand>
        <name>pyridoxal 5'-phosphate</name>
        <dbReference type="ChEBI" id="CHEBI:597326"/>
    </ligand>
</feature>
<dbReference type="InterPro" id="IPR020578">
    <property type="entry name" value="Aminotrans_V_PyrdxlP_BS"/>
</dbReference>
<dbReference type="HAMAP" id="MF_00160">
    <property type="entry name" value="SerC_aminotrans_5"/>
    <property type="match status" value="1"/>
</dbReference>
<comment type="cofactor">
    <cofactor evidence="12">
        <name>pyridoxal 5'-phosphate</name>
        <dbReference type="ChEBI" id="CHEBI:597326"/>
    </cofactor>
    <text evidence="12">Binds 1 pyridoxal phosphate per subunit.</text>
</comment>
<dbReference type="FunFam" id="3.90.1150.10:FF:000006">
    <property type="entry name" value="Phosphoserine aminotransferase"/>
    <property type="match status" value="1"/>
</dbReference>
<keyword evidence="8 12" id="KW-0664">Pyridoxine biosynthesis</keyword>
<dbReference type="GO" id="GO:0030170">
    <property type="term" value="F:pyridoxal phosphate binding"/>
    <property type="evidence" value="ECO:0007669"/>
    <property type="project" value="UniProtKB-UniRule"/>
</dbReference>
<organism evidence="14 15">
    <name type="scientific">Methylophaga nitratireducenticrescens</name>
    <dbReference type="NCBI Taxonomy" id="754476"/>
    <lineage>
        <taxon>Bacteria</taxon>
        <taxon>Pseudomonadati</taxon>
        <taxon>Pseudomonadota</taxon>
        <taxon>Gammaproteobacteria</taxon>
        <taxon>Thiotrichales</taxon>
        <taxon>Piscirickettsiaceae</taxon>
        <taxon>Methylophaga</taxon>
    </lineage>
</organism>
<evidence type="ECO:0000256" key="2">
    <source>
        <dbReference type="ARBA" id="ARBA00005099"/>
    </source>
</evidence>
<accession>I1XFY7</accession>
<gene>
    <name evidence="12" type="primary">serC</name>
    <name evidence="14" type="ordered locus">Q7A_455</name>
</gene>
<evidence type="ECO:0000256" key="13">
    <source>
        <dbReference type="RuleBase" id="RU004505"/>
    </source>
</evidence>
<dbReference type="Proteomes" id="UP000009144">
    <property type="component" value="Chromosome"/>
</dbReference>
<comment type="subcellular location">
    <subcellularLocation>
        <location evidence="12">Cytoplasm</location>
    </subcellularLocation>
</comment>
<dbReference type="PATRIC" id="fig|754476.3.peg.450"/>
<dbReference type="Gene3D" id="3.40.640.10">
    <property type="entry name" value="Type I PLP-dependent aspartate aminotransferase-like (Major domain)"/>
    <property type="match status" value="1"/>
</dbReference>
<dbReference type="HOGENOM" id="CLU_034866_0_2_6"/>
<dbReference type="GO" id="GO:0004648">
    <property type="term" value="F:O-phospho-L-serine:2-oxoglutarate aminotransferase activity"/>
    <property type="evidence" value="ECO:0007669"/>
    <property type="project" value="UniProtKB-UniRule"/>
</dbReference>
<dbReference type="UniPathway" id="UPA00244">
    <property type="reaction ID" value="UER00311"/>
</dbReference>
<feature type="modified residue" description="N6-(pyridoxal phosphate)lysine" evidence="12">
    <location>
        <position position="192"/>
    </location>
</feature>
<dbReference type="InterPro" id="IPR015424">
    <property type="entry name" value="PyrdxlP-dep_Trfase"/>
</dbReference>
<dbReference type="OrthoDB" id="9809412at2"/>
<reference evidence="14 15" key="2">
    <citation type="journal article" date="2013" name="Int. J. Syst. Evol. Microbiol.">
        <title>Methylophaga nitratireducenticrescens sp. nov. and Methylophaga frappieri sp. nov., isolated from the biofilm of the methanol-fed denitrification system treating the seawater at the Montreal Biodome.</title>
        <authorList>
            <person name="Villeneuve C."/>
            <person name="Martineau C."/>
            <person name="Mauffrey F."/>
            <person name="Villemur R."/>
        </authorList>
    </citation>
    <scope>NUCLEOTIDE SEQUENCE [LARGE SCALE GENOMIC DNA]</scope>
    <source>
        <strain evidence="14 15">JAM1</strain>
    </source>
</reference>
<dbReference type="eggNOG" id="COG1932">
    <property type="taxonomic scope" value="Bacteria"/>
</dbReference>
<evidence type="ECO:0000256" key="3">
    <source>
        <dbReference type="ARBA" id="ARBA00006904"/>
    </source>
</evidence>
<dbReference type="GO" id="GO:0008615">
    <property type="term" value="P:pyridoxine biosynthetic process"/>
    <property type="evidence" value="ECO:0007669"/>
    <property type="project" value="UniProtKB-UniRule"/>
</dbReference>
<comment type="similarity">
    <text evidence="3 12">Belongs to the class-V pyridoxal-phosphate-dependent aminotransferase family. SerC subfamily.</text>
</comment>
<sequence length="366" mass="40803">MYNFSAGPAQLPKEILNKAKEDLLDWHGSGMSVMEMPFTSDEYKAISERAHNDLRKLINLPDDYHILFLQGGAYAHFALVAMNLLGQKQTADYIQTGHWSTRALNEARRYGDINIAASSVSSGFNRIPPYEQWQLNPEAAYCHITTNETANGVQFHDIPKLPIPLVADVTSDFLTRQLDVSQFGLIYASAQKNIGPTGLTIVIIHNTLLNQAMEMVPTVFNYGRQASNNGRVNTPPTYSVYIAGLMFSWLLEQGGIKAIEQANQHKAQRLYEFIDNNSFYQCSVDPSARSIVNVCFELTDMSRTEDFLSEASKKGFVNLKGHGIRGGVRVSLYNAMPIEGVDALVAFMKTYSASQSQTRLKKSFHG</sequence>
<evidence type="ECO:0000256" key="8">
    <source>
        <dbReference type="ARBA" id="ARBA00023096"/>
    </source>
</evidence>